<feature type="region of interest" description="Disordered" evidence="1">
    <location>
        <begin position="1"/>
        <end position="33"/>
    </location>
</feature>
<evidence type="ECO:0000313" key="3">
    <source>
        <dbReference type="Proteomes" id="UP000471082"/>
    </source>
</evidence>
<reference evidence="2 3" key="1">
    <citation type="submission" date="2019-11" db="EMBL/GenBank/DDBJ databases">
        <title>Genome-resolved metagenomics to study the prevalence of co-infection and intraspecific heterogeneity among plant pathogen metapopulations.</title>
        <authorList>
            <person name="Newberry E."/>
            <person name="Bhandari R."/>
            <person name="Kemble J."/>
            <person name="Sikora E."/>
            <person name="Potnis N."/>
        </authorList>
    </citation>
    <scope>NUCLEOTIDE SEQUENCE [LARGE SCALE GENOMIC DNA]</scope>
    <source>
        <strain evidence="2">Xp_Tom_Tuscaloosa_18b</strain>
    </source>
</reference>
<sequence length="60" mass="6405">MFEQEGRVMPVPDGHSQAQAEREARRPSDGLSLSLGRGAGHIEVSRSMATIARGLGLMEA</sequence>
<accession>A0A7X5N5A7</accession>
<organism evidence="2 3">
    <name type="scientific">Xanthomonas perforans</name>
    <dbReference type="NCBI Taxonomy" id="442694"/>
    <lineage>
        <taxon>Bacteria</taxon>
        <taxon>Pseudomonadati</taxon>
        <taxon>Pseudomonadota</taxon>
        <taxon>Gammaproteobacteria</taxon>
        <taxon>Lysobacterales</taxon>
        <taxon>Lysobacteraceae</taxon>
        <taxon>Xanthomonas</taxon>
    </lineage>
</organism>
<name>A0A7X5N5A7_XANPE</name>
<protein>
    <submittedName>
        <fullName evidence="2">Uncharacterized protein</fullName>
    </submittedName>
</protein>
<dbReference type="Proteomes" id="UP000471082">
    <property type="component" value="Unassembled WGS sequence"/>
</dbReference>
<feature type="non-terminal residue" evidence="2">
    <location>
        <position position="60"/>
    </location>
</feature>
<evidence type="ECO:0000313" key="2">
    <source>
        <dbReference type="EMBL" id="NEL81249.1"/>
    </source>
</evidence>
<evidence type="ECO:0000256" key="1">
    <source>
        <dbReference type="SAM" id="MobiDB-lite"/>
    </source>
</evidence>
<comment type="caution">
    <text evidence="2">The sequence shown here is derived from an EMBL/GenBank/DDBJ whole genome shotgun (WGS) entry which is preliminary data.</text>
</comment>
<gene>
    <name evidence="2" type="ORF">G3W61_33870</name>
</gene>
<dbReference type="EMBL" id="JAAGYU010002390">
    <property type="protein sequence ID" value="NEL81249.1"/>
    <property type="molecule type" value="Genomic_DNA"/>
</dbReference>
<dbReference type="AlphaFoldDB" id="A0A7X5N5A7"/>
<proteinExistence type="predicted"/>